<comment type="caution">
    <text evidence="1">The sequence shown here is derived from an EMBL/GenBank/DDBJ whole genome shotgun (WGS) entry which is preliminary data.</text>
</comment>
<evidence type="ECO:0000313" key="2">
    <source>
        <dbReference type="Proteomes" id="UP000256645"/>
    </source>
</evidence>
<dbReference type="EMBL" id="PDLM01000019">
    <property type="protein sequence ID" value="RDW57642.1"/>
    <property type="molecule type" value="Genomic_DNA"/>
</dbReference>
<proteinExistence type="predicted"/>
<gene>
    <name evidence="1" type="ORF">BP6252_13724</name>
</gene>
<protein>
    <submittedName>
        <fullName evidence="1">Uncharacterized protein</fullName>
    </submittedName>
</protein>
<keyword evidence="2" id="KW-1185">Reference proteome</keyword>
<dbReference type="AlphaFoldDB" id="A0A3D8Q729"/>
<reference evidence="1 2" key="1">
    <citation type="journal article" date="2018" name="IMA Fungus">
        <title>IMA Genome-F 9: Draft genome sequence of Annulohypoxylon stygium, Aspergillus mulundensis, Berkeleyomyces basicola (syn. Thielaviopsis basicola), Ceratocystis smalleyi, two Cercospora beticola strains, Coleophoma cylindrospora, Fusarium fracticaudum, Phialophora cf. hyalina, and Morchella septimelata.</title>
        <authorList>
            <person name="Wingfield B.D."/>
            <person name="Bills G.F."/>
            <person name="Dong Y."/>
            <person name="Huang W."/>
            <person name="Nel W.J."/>
            <person name="Swalarsk-Parry B.S."/>
            <person name="Vaghefi N."/>
            <person name="Wilken P.M."/>
            <person name="An Z."/>
            <person name="de Beer Z.W."/>
            <person name="De Vos L."/>
            <person name="Chen L."/>
            <person name="Duong T.A."/>
            <person name="Gao Y."/>
            <person name="Hammerbacher A."/>
            <person name="Kikkert J.R."/>
            <person name="Li Y."/>
            <person name="Li H."/>
            <person name="Li K."/>
            <person name="Li Q."/>
            <person name="Liu X."/>
            <person name="Ma X."/>
            <person name="Naidoo K."/>
            <person name="Pethybridge S.J."/>
            <person name="Sun J."/>
            <person name="Steenkamp E.T."/>
            <person name="van der Nest M.A."/>
            <person name="van Wyk S."/>
            <person name="Wingfield M.J."/>
            <person name="Xiong C."/>
            <person name="Yue Q."/>
            <person name="Zhang X."/>
        </authorList>
    </citation>
    <scope>NUCLEOTIDE SEQUENCE [LARGE SCALE GENOMIC DNA]</scope>
    <source>
        <strain evidence="1 2">BP6252</strain>
    </source>
</reference>
<organism evidence="1 2">
    <name type="scientific">Coleophoma cylindrospora</name>
    <dbReference type="NCBI Taxonomy" id="1849047"/>
    <lineage>
        <taxon>Eukaryota</taxon>
        <taxon>Fungi</taxon>
        <taxon>Dikarya</taxon>
        <taxon>Ascomycota</taxon>
        <taxon>Pezizomycotina</taxon>
        <taxon>Leotiomycetes</taxon>
        <taxon>Helotiales</taxon>
        <taxon>Dermateaceae</taxon>
        <taxon>Coleophoma</taxon>
    </lineage>
</organism>
<accession>A0A3D8Q729</accession>
<evidence type="ECO:0000313" key="1">
    <source>
        <dbReference type="EMBL" id="RDW57642.1"/>
    </source>
</evidence>
<dbReference type="Proteomes" id="UP000256645">
    <property type="component" value="Unassembled WGS sequence"/>
</dbReference>
<dbReference type="OrthoDB" id="6365676at2759"/>
<sequence length="356" mass="40064">MPTDKGECTPTSLQLAAETQEMDGLEMSSPNSLPFLPPEVIRHIIDFLVPPPPLLPVALHSSHILTKTYLSLCLTSRAIRPAALRLLYTYCLYLDSPHRLHRLGDTLSDLSNQTIQSGNPGTDSLTYTHFSSQITSLYLAPFAHNSLDNLPVANSLSRLVDLLAVNLRTLVIDIPLRSLYPDEDSQNVRPIIRRAFSQLTRLQVFCSVRDELYLDLHEPPLNADEPPVWSLWPDIRILALYNADIGTARFWPHLGRLKGLHTLVLTRCDGLESVDITRAWVENCGDVKRPLTVVLVNIDSDHPVSTQWNGWKDDGAVIVKKVNVPVSYYGDDDPIDLCQEWVKRRLLRGEAPNTWT</sequence>
<name>A0A3D8Q729_9HELO</name>